<keyword evidence="11" id="KW-1185">Reference proteome</keyword>
<keyword evidence="6 8" id="KW-0408">Iron</keyword>
<dbReference type="PRINTS" id="PR00385">
    <property type="entry name" value="P450"/>
</dbReference>
<dbReference type="GeneID" id="37061703"/>
<evidence type="ECO:0000256" key="9">
    <source>
        <dbReference type="RuleBase" id="RU000461"/>
    </source>
</evidence>
<dbReference type="GO" id="GO:0019748">
    <property type="term" value="P:secondary metabolic process"/>
    <property type="evidence" value="ECO:0007669"/>
    <property type="project" value="UniProtKB-ARBA"/>
</dbReference>
<proteinExistence type="inferred from homology"/>
<dbReference type="GO" id="GO:0004497">
    <property type="term" value="F:monooxygenase activity"/>
    <property type="evidence" value="ECO:0007669"/>
    <property type="project" value="UniProtKB-KW"/>
</dbReference>
<dbReference type="GO" id="GO:0016705">
    <property type="term" value="F:oxidoreductase activity, acting on paired donors, with incorporation or reduction of molecular oxygen"/>
    <property type="evidence" value="ECO:0007669"/>
    <property type="project" value="InterPro"/>
</dbReference>
<name>A0A317VV32_9EURO</name>
<sequence>MAVVLELLESRHILQGVAVVLMLIILSNFYHELVKDLPYQEIHLVGKGRWEILSTKAKQRFVKSARELVAEGFSQGRKMFQIVSDANLTIVLHPSFVDEIKNHPHLDFKKFLRKSFFGSTVPGLEPFDGVDEHGIILEVINKNITQGLDKLISPLSRESAMVLREKLPESNEWVALAFAQEIPYMIARLSSLVFLGEKLCRDKQWLDVSVNYTIHAFFAARDLRLYPSILRPLVHWFLPSTRRAREDMRIAAGIVDHEMEQRKLIREGKISEKPPRTQEDTMDWVRQVACGRPIDATRVQVGFSMAAIHTTSNLLTNIMYDLTAYPEHIQPLRDEIAAVIHEDGVLKKSSLTKMKLLDSVLKEAQRMHPVGYAFMNRVATEQITLSDGTRIPKGASVAISAHNLEDESIYPGASTYDGFRFYRKRQEPGQEHRHQFVTTSPEQFAFGHGAHACPGRFFAANEIKIFLIHFLLKYDWKFADERTTRPANLTVGLESICDQTVKLLFKSRQPEVDVS</sequence>
<evidence type="ECO:0000313" key="11">
    <source>
        <dbReference type="Proteomes" id="UP000247233"/>
    </source>
</evidence>
<dbReference type="InterPro" id="IPR001128">
    <property type="entry name" value="Cyt_P450"/>
</dbReference>
<dbReference type="InterPro" id="IPR017972">
    <property type="entry name" value="Cyt_P450_CS"/>
</dbReference>
<comment type="cofactor">
    <cofactor evidence="1 8">
        <name>heme</name>
        <dbReference type="ChEBI" id="CHEBI:30413"/>
    </cofactor>
</comment>
<dbReference type="Proteomes" id="UP000247233">
    <property type="component" value="Unassembled WGS sequence"/>
</dbReference>
<reference evidence="10 11" key="1">
    <citation type="submission" date="2016-12" db="EMBL/GenBank/DDBJ databases">
        <title>The genomes of Aspergillus section Nigri reveals drivers in fungal speciation.</title>
        <authorList>
            <consortium name="DOE Joint Genome Institute"/>
            <person name="Vesth T.C."/>
            <person name="Nybo J."/>
            <person name="Theobald S."/>
            <person name="Brandl J."/>
            <person name="Frisvad J.C."/>
            <person name="Nielsen K.F."/>
            <person name="Lyhne E.K."/>
            <person name="Kogle M.E."/>
            <person name="Kuo A."/>
            <person name="Riley R."/>
            <person name="Clum A."/>
            <person name="Nolan M."/>
            <person name="Lipzen A."/>
            <person name="Salamov A."/>
            <person name="Henrissat B."/>
            <person name="Wiebenga A."/>
            <person name="De Vries R.P."/>
            <person name="Grigoriev I.V."/>
            <person name="Mortensen U.H."/>
            <person name="Andersen M.R."/>
            <person name="Baker S.E."/>
        </authorList>
    </citation>
    <scope>NUCLEOTIDE SEQUENCE [LARGE SCALE GENOMIC DNA]</scope>
    <source>
        <strain evidence="10 11">CBS 117.55</strain>
    </source>
</reference>
<dbReference type="InterPro" id="IPR002403">
    <property type="entry name" value="Cyt_P450_E_grp-IV"/>
</dbReference>
<dbReference type="GO" id="GO:0020037">
    <property type="term" value="F:heme binding"/>
    <property type="evidence" value="ECO:0007669"/>
    <property type="project" value="InterPro"/>
</dbReference>
<comment type="similarity">
    <text evidence="2 9">Belongs to the cytochrome P450 family.</text>
</comment>
<evidence type="ECO:0000256" key="6">
    <source>
        <dbReference type="ARBA" id="ARBA00023004"/>
    </source>
</evidence>
<dbReference type="RefSeq" id="XP_025398187.1">
    <property type="nucleotide sequence ID" value="XM_025539466.1"/>
</dbReference>
<accession>A0A317VV32</accession>
<dbReference type="PRINTS" id="PR00465">
    <property type="entry name" value="EP450IV"/>
</dbReference>
<organism evidence="10 11">
    <name type="scientific">Aspergillus heteromorphus CBS 117.55</name>
    <dbReference type="NCBI Taxonomy" id="1448321"/>
    <lineage>
        <taxon>Eukaryota</taxon>
        <taxon>Fungi</taxon>
        <taxon>Dikarya</taxon>
        <taxon>Ascomycota</taxon>
        <taxon>Pezizomycotina</taxon>
        <taxon>Eurotiomycetes</taxon>
        <taxon>Eurotiomycetidae</taxon>
        <taxon>Eurotiales</taxon>
        <taxon>Aspergillaceae</taxon>
        <taxon>Aspergillus</taxon>
        <taxon>Aspergillus subgen. Circumdati</taxon>
    </lineage>
</organism>
<dbReference type="STRING" id="1448321.A0A317VV32"/>
<evidence type="ECO:0000313" key="10">
    <source>
        <dbReference type="EMBL" id="PWY78246.1"/>
    </source>
</evidence>
<dbReference type="SUPFAM" id="SSF48264">
    <property type="entry name" value="Cytochrome P450"/>
    <property type="match status" value="1"/>
</dbReference>
<dbReference type="GO" id="GO:0005506">
    <property type="term" value="F:iron ion binding"/>
    <property type="evidence" value="ECO:0007669"/>
    <property type="project" value="InterPro"/>
</dbReference>
<gene>
    <name evidence="10" type="ORF">BO70DRAFT_294135</name>
</gene>
<keyword evidence="7 9" id="KW-0503">Monooxygenase</keyword>
<keyword evidence="4 8" id="KW-0479">Metal-binding</keyword>
<keyword evidence="5 9" id="KW-0560">Oxidoreductase</keyword>
<evidence type="ECO:0000256" key="8">
    <source>
        <dbReference type="PIRSR" id="PIRSR602403-1"/>
    </source>
</evidence>
<evidence type="ECO:0000256" key="4">
    <source>
        <dbReference type="ARBA" id="ARBA00022723"/>
    </source>
</evidence>
<dbReference type="OrthoDB" id="1844152at2759"/>
<dbReference type="PANTHER" id="PTHR46206">
    <property type="entry name" value="CYTOCHROME P450"/>
    <property type="match status" value="1"/>
</dbReference>
<dbReference type="EMBL" id="MSFL01000017">
    <property type="protein sequence ID" value="PWY78246.1"/>
    <property type="molecule type" value="Genomic_DNA"/>
</dbReference>
<evidence type="ECO:0000256" key="1">
    <source>
        <dbReference type="ARBA" id="ARBA00001971"/>
    </source>
</evidence>
<dbReference type="CDD" id="cd11041">
    <property type="entry name" value="CYP503A1-like"/>
    <property type="match status" value="1"/>
</dbReference>
<evidence type="ECO:0000256" key="3">
    <source>
        <dbReference type="ARBA" id="ARBA00022617"/>
    </source>
</evidence>
<dbReference type="VEuPathDB" id="FungiDB:BO70DRAFT_294135"/>
<evidence type="ECO:0000256" key="7">
    <source>
        <dbReference type="ARBA" id="ARBA00023033"/>
    </source>
</evidence>
<protein>
    <submittedName>
        <fullName evidence="10">Cytochrome P450</fullName>
    </submittedName>
</protein>
<dbReference type="PROSITE" id="PS00086">
    <property type="entry name" value="CYTOCHROME_P450"/>
    <property type="match status" value="1"/>
</dbReference>
<evidence type="ECO:0000256" key="5">
    <source>
        <dbReference type="ARBA" id="ARBA00023002"/>
    </source>
</evidence>
<dbReference type="Pfam" id="PF00067">
    <property type="entry name" value="p450"/>
    <property type="match status" value="1"/>
</dbReference>
<comment type="caution">
    <text evidence="10">The sequence shown here is derived from an EMBL/GenBank/DDBJ whole genome shotgun (WGS) entry which is preliminary data.</text>
</comment>
<keyword evidence="3 8" id="KW-0349">Heme</keyword>
<dbReference type="PANTHER" id="PTHR46206:SF2">
    <property type="entry name" value="CYTOCHROME P450 MONOOXYGENASE AUSG-RELATED"/>
    <property type="match status" value="1"/>
</dbReference>
<feature type="binding site" description="axial binding residue" evidence="8">
    <location>
        <position position="453"/>
    </location>
    <ligand>
        <name>heme</name>
        <dbReference type="ChEBI" id="CHEBI:30413"/>
    </ligand>
    <ligandPart>
        <name>Fe</name>
        <dbReference type="ChEBI" id="CHEBI:18248"/>
    </ligandPart>
</feature>
<dbReference type="InterPro" id="IPR036396">
    <property type="entry name" value="Cyt_P450_sf"/>
</dbReference>
<evidence type="ECO:0000256" key="2">
    <source>
        <dbReference type="ARBA" id="ARBA00010617"/>
    </source>
</evidence>
<dbReference type="AlphaFoldDB" id="A0A317VV32"/>
<dbReference type="Gene3D" id="1.10.630.10">
    <property type="entry name" value="Cytochrome P450"/>
    <property type="match status" value="1"/>
</dbReference>